<gene>
    <name evidence="1" type="ORF">JOM49_005244</name>
</gene>
<reference evidence="1 2" key="1">
    <citation type="submission" date="2021-03" db="EMBL/GenBank/DDBJ databases">
        <title>Sequencing the genomes of 1000 actinobacteria strains.</title>
        <authorList>
            <person name="Klenk H.-P."/>
        </authorList>
    </citation>
    <scope>NUCLEOTIDE SEQUENCE [LARGE SCALE GENOMIC DNA]</scope>
    <source>
        <strain evidence="1 2">DSM 45510</strain>
    </source>
</reference>
<dbReference type="RefSeq" id="WP_209666849.1">
    <property type="nucleotide sequence ID" value="NZ_JAGGMS010000001.1"/>
</dbReference>
<organism evidence="1 2">
    <name type="scientific">Amycolatopsis magusensis</name>
    <dbReference type="NCBI Taxonomy" id="882444"/>
    <lineage>
        <taxon>Bacteria</taxon>
        <taxon>Bacillati</taxon>
        <taxon>Actinomycetota</taxon>
        <taxon>Actinomycetes</taxon>
        <taxon>Pseudonocardiales</taxon>
        <taxon>Pseudonocardiaceae</taxon>
        <taxon>Amycolatopsis</taxon>
    </lineage>
</organism>
<name>A0ABS4PWP2_9PSEU</name>
<evidence type="ECO:0000313" key="1">
    <source>
        <dbReference type="EMBL" id="MBP2183718.1"/>
    </source>
</evidence>
<evidence type="ECO:0000313" key="2">
    <source>
        <dbReference type="Proteomes" id="UP000741013"/>
    </source>
</evidence>
<proteinExistence type="predicted"/>
<protein>
    <recommendedName>
        <fullName evidence="3">YbaB/EbfC DNA-binding family protein</fullName>
    </recommendedName>
</protein>
<keyword evidence="2" id="KW-1185">Reference proteome</keyword>
<sequence length="238" mass="25820">MALERVELATVTVRDDPRMRARFAELTRPGGVPLEPADTYEARDPSGFVIVTVNKAAKVTNVRIRPGWIAQVGPAALPAALFNTYVTALQRALAVELIHRPKPPPRTAAPDPLDPADLSVEEFLSRTRARSEAINAQYEAIRRRQHTPLAQIHEVRSPLGYLTLRMRGGGPLALHGDPRALDNPSAEALGEDALQLFARAGLGVAGEARTSPERAARGVSDGADDAYFAEFDVFDDED</sequence>
<comment type="caution">
    <text evidence="1">The sequence shown here is derived from an EMBL/GenBank/DDBJ whole genome shotgun (WGS) entry which is preliminary data.</text>
</comment>
<accession>A0ABS4PWP2</accession>
<dbReference type="EMBL" id="JAGGMS010000001">
    <property type="protein sequence ID" value="MBP2183718.1"/>
    <property type="molecule type" value="Genomic_DNA"/>
</dbReference>
<dbReference type="Proteomes" id="UP000741013">
    <property type="component" value="Unassembled WGS sequence"/>
</dbReference>
<evidence type="ECO:0008006" key="3">
    <source>
        <dbReference type="Google" id="ProtNLM"/>
    </source>
</evidence>